<dbReference type="GO" id="GO:0005874">
    <property type="term" value="C:microtubule"/>
    <property type="evidence" value="ECO:0007669"/>
    <property type="project" value="TreeGrafter"/>
</dbReference>
<keyword evidence="1" id="KW-0505">Motor protein</keyword>
<gene>
    <name evidence="3" type="ORF">KIPB_002931</name>
</gene>
<dbReference type="GO" id="GO:0008017">
    <property type="term" value="F:microtubule binding"/>
    <property type="evidence" value="ECO:0007669"/>
    <property type="project" value="InterPro"/>
</dbReference>
<evidence type="ECO:0000256" key="1">
    <source>
        <dbReference type="PROSITE-ProRule" id="PRU00283"/>
    </source>
</evidence>
<comment type="caution">
    <text evidence="3">The sequence shown here is derived from an EMBL/GenBank/DDBJ whole genome shotgun (WGS) entry which is preliminary data.</text>
</comment>
<accession>A0A9K3CUM1</accession>
<keyword evidence="1" id="KW-0547">Nucleotide-binding</keyword>
<dbReference type="InterPro" id="IPR036961">
    <property type="entry name" value="Kinesin_motor_dom_sf"/>
</dbReference>
<dbReference type="InterPro" id="IPR027640">
    <property type="entry name" value="Kinesin-like_fam"/>
</dbReference>
<dbReference type="Pfam" id="PF00225">
    <property type="entry name" value="Kinesin"/>
    <property type="match status" value="1"/>
</dbReference>
<evidence type="ECO:0000259" key="2">
    <source>
        <dbReference type="PROSITE" id="PS50067"/>
    </source>
</evidence>
<keyword evidence="4" id="KW-1185">Reference proteome</keyword>
<keyword evidence="1" id="KW-0067">ATP-binding</keyword>
<organism evidence="3 4">
    <name type="scientific">Kipferlia bialata</name>
    <dbReference type="NCBI Taxonomy" id="797122"/>
    <lineage>
        <taxon>Eukaryota</taxon>
        <taxon>Metamonada</taxon>
        <taxon>Carpediemonas-like organisms</taxon>
        <taxon>Kipferlia</taxon>
    </lineage>
</organism>
<dbReference type="SMART" id="SM00129">
    <property type="entry name" value="KISc"/>
    <property type="match status" value="1"/>
</dbReference>
<dbReference type="PRINTS" id="PR00380">
    <property type="entry name" value="KINESINHEAVY"/>
</dbReference>
<dbReference type="Gene3D" id="3.40.850.10">
    <property type="entry name" value="Kinesin motor domain"/>
    <property type="match status" value="1"/>
</dbReference>
<reference evidence="3 4" key="1">
    <citation type="journal article" date="2018" name="PLoS ONE">
        <title>The draft genome of Kipferlia bialata reveals reductive genome evolution in fornicate parasites.</title>
        <authorList>
            <person name="Tanifuji G."/>
            <person name="Takabayashi S."/>
            <person name="Kume K."/>
            <person name="Takagi M."/>
            <person name="Nakayama T."/>
            <person name="Kamikawa R."/>
            <person name="Inagaki Y."/>
            <person name="Hashimoto T."/>
        </authorList>
    </citation>
    <scope>NUCLEOTIDE SEQUENCE [LARGE SCALE GENOMIC DNA]</scope>
    <source>
        <strain evidence="3">NY0173</strain>
    </source>
</reference>
<sequence>MSLPFLGKFQWAKRVKDAAMQDVDGQPNWSRVMILCDTTSHTATGHPAAYVIQPSEDQASACDTMEIPDLVQALIDGYNVNFLANGQTGSGKTHTVFGPPTIDWASSASAPDYGFLPRAALLIHERLQEMEATTGDTHVLTGAMLETGYAYLFDLLDNKKICYLDQDHEVVGAQQVSLDSPSAILSFIARVEDRSTKATGMNDTSSRTHCVVQLRLWRHNKKTGKVRSSTLNVLDLAGAERLSEAHEMYMDLGNATAAQKKSILEGMFNNFTLHTFDRLVLQIHDNMRRKRDPGAGVQFRVCCLTRVLRGSLCPDNAAITSMVVPVSQNPANWRPTKDALALGERISMLRMKPKRQRAVPLDRLVSQLERSLSEAKATLKRMKSSAMCAGGKTYKYTGIREGEIRSGYPLLELLKGLSES</sequence>
<dbReference type="InterPro" id="IPR001752">
    <property type="entry name" value="Kinesin_motor_dom"/>
</dbReference>
<dbReference type="SUPFAM" id="SSF52540">
    <property type="entry name" value="P-loop containing nucleoside triphosphate hydrolases"/>
    <property type="match status" value="1"/>
</dbReference>
<feature type="domain" description="Kinesin motor" evidence="2">
    <location>
        <begin position="8"/>
        <end position="349"/>
    </location>
</feature>
<dbReference type="InterPro" id="IPR027417">
    <property type="entry name" value="P-loop_NTPase"/>
</dbReference>
<name>A0A9K3CUM1_9EUKA</name>
<dbReference type="PROSITE" id="PS50067">
    <property type="entry name" value="KINESIN_MOTOR_2"/>
    <property type="match status" value="1"/>
</dbReference>
<dbReference type="GO" id="GO:0005524">
    <property type="term" value="F:ATP binding"/>
    <property type="evidence" value="ECO:0007669"/>
    <property type="project" value="UniProtKB-UniRule"/>
</dbReference>
<dbReference type="AlphaFoldDB" id="A0A9K3CUM1"/>
<feature type="binding site" evidence="1">
    <location>
        <begin position="86"/>
        <end position="93"/>
    </location>
    <ligand>
        <name>ATP</name>
        <dbReference type="ChEBI" id="CHEBI:30616"/>
    </ligand>
</feature>
<protein>
    <submittedName>
        <fullName evidence="3">Kinesin-like protein KIFC3</fullName>
    </submittedName>
</protein>
<proteinExistence type="inferred from homology"/>
<comment type="similarity">
    <text evidence="1">Belongs to the TRAFAC class myosin-kinesin ATPase superfamily. Kinesin family.</text>
</comment>
<dbReference type="GO" id="GO:0003777">
    <property type="term" value="F:microtubule motor activity"/>
    <property type="evidence" value="ECO:0007669"/>
    <property type="project" value="InterPro"/>
</dbReference>
<dbReference type="GO" id="GO:0005871">
    <property type="term" value="C:kinesin complex"/>
    <property type="evidence" value="ECO:0007669"/>
    <property type="project" value="TreeGrafter"/>
</dbReference>
<dbReference type="GO" id="GO:0016887">
    <property type="term" value="F:ATP hydrolysis activity"/>
    <property type="evidence" value="ECO:0007669"/>
    <property type="project" value="TreeGrafter"/>
</dbReference>
<evidence type="ECO:0000313" key="4">
    <source>
        <dbReference type="Proteomes" id="UP000265618"/>
    </source>
</evidence>
<dbReference type="OrthoDB" id="3176171at2759"/>
<evidence type="ECO:0000313" key="3">
    <source>
        <dbReference type="EMBL" id="GIQ81889.1"/>
    </source>
</evidence>
<dbReference type="GO" id="GO:0007018">
    <property type="term" value="P:microtubule-based movement"/>
    <property type="evidence" value="ECO:0007669"/>
    <property type="project" value="InterPro"/>
</dbReference>
<dbReference type="PANTHER" id="PTHR24115">
    <property type="entry name" value="KINESIN-RELATED"/>
    <property type="match status" value="1"/>
</dbReference>
<dbReference type="EMBL" id="BDIP01000526">
    <property type="protein sequence ID" value="GIQ81889.1"/>
    <property type="molecule type" value="Genomic_DNA"/>
</dbReference>
<dbReference type="Proteomes" id="UP000265618">
    <property type="component" value="Unassembled WGS sequence"/>
</dbReference>